<dbReference type="EMBL" id="CAJVPS010025247">
    <property type="protein sequence ID" value="CAG8718452.1"/>
    <property type="molecule type" value="Genomic_DNA"/>
</dbReference>
<protein>
    <submittedName>
        <fullName evidence="1">3226_t:CDS:1</fullName>
    </submittedName>
</protein>
<evidence type="ECO:0000313" key="2">
    <source>
        <dbReference type="Proteomes" id="UP000789508"/>
    </source>
</evidence>
<comment type="caution">
    <text evidence="1">The sequence shown here is derived from an EMBL/GenBank/DDBJ whole genome shotgun (WGS) entry which is preliminary data.</text>
</comment>
<reference evidence="1" key="1">
    <citation type="submission" date="2021-06" db="EMBL/GenBank/DDBJ databases">
        <authorList>
            <person name="Kallberg Y."/>
            <person name="Tangrot J."/>
            <person name="Rosling A."/>
        </authorList>
    </citation>
    <scope>NUCLEOTIDE SEQUENCE</scope>
    <source>
        <strain evidence="1">FL130A</strain>
    </source>
</reference>
<dbReference type="Proteomes" id="UP000789508">
    <property type="component" value="Unassembled WGS sequence"/>
</dbReference>
<dbReference type="AlphaFoldDB" id="A0A9N9NBQ6"/>
<accession>A0A9N9NBQ6</accession>
<evidence type="ECO:0000313" key="1">
    <source>
        <dbReference type="EMBL" id="CAG8718452.1"/>
    </source>
</evidence>
<organism evidence="1 2">
    <name type="scientific">Ambispora leptoticha</name>
    <dbReference type="NCBI Taxonomy" id="144679"/>
    <lineage>
        <taxon>Eukaryota</taxon>
        <taxon>Fungi</taxon>
        <taxon>Fungi incertae sedis</taxon>
        <taxon>Mucoromycota</taxon>
        <taxon>Glomeromycotina</taxon>
        <taxon>Glomeromycetes</taxon>
        <taxon>Archaeosporales</taxon>
        <taxon>Ambisporaceae</taxon>
        <taxon>Ambispora</taxon>
    </lineage>
</organism>
<gene>
    <name evidence="1" type="ORF">ALEPTO_LOCUS12170</name>
</gene>
<proteinExistence type="predicted"/>
<feature type="non-terminal residue" evidence="1">
    <location>
        <position position="48"/>
    </location>
</feature>
<name>A0A9N9NBQ6_9GLOM</name>
<keyword evidence="2" id="KW-1185">Reference proteome</keyword>
<sequence>VGVEICDPNVATWTNNVSSPIVRYTNNSMVPIVEEGGSRTSPPVRVLS</sequence>